<dbReference type="KEGG" id="mmab:HQ865_15915"/>
<evidence type="ECO:0000256" key="1">
    <source>
        <dbReference type="ARBA" id="ARBA00023002"/>
    </source>
</evidence>
<reference evidence="3 4" key="1">
    <citation type="submission" date="2020-05" db="EMBL/GenBank/DDBJ databases">
        <title>Mucilaginibacter mali sp. nov.</title>
        <authorList>
            <person name="Kim H.S."/>
            <person name="Lee K.C."/>
            <person name="Suh M.K."/>
            <person name="Kim J.-S."/>
            <person name="Han K.-I."/>
            <person name="Eom M.K."/>
            <person name="Shin Y.K."/>
            <person name="Lee J.-S."/>
        </authorList>
    </citation>
    <scope>NUCLEOTIDE SEQUENCE [LARGE SCALE GENOMIC DNA]</scope>
    <source>
        <strain evidence="3 4">G2-14</strain>
    </source>
</reference>
<dbReference type="Gene3D" id="3.40.309.10">
    <property type="entry name" value="Aldehyde Dehydrogenase, Chain A, domain 2"/>
    <property type="match status" value="1"/>
</dbReference>
<keyword evidence="4" id="KW-1185">Reference proteome</keyword>
<keyword evidence="1" id="KW-0560">Oxidoreductase</keyword>
<gene>
    <name evidence="3" type="ORF">HQ865_15915</name>
</gene>
<dbReference type="InterPro" id="IPR016163">
    <property type="entry name" value="Ald_DH_C"/>
</dbReference>
<dbReference type="CDD" id="cd07129">
    <property type="entry name" value="ALDH_KGSADH"/>
    <property type="match status" value="1"/>
</dbReference>
<organism evidence="3 4">
    <name type="scientific">Mucilaginibacter mali</name>
    <dbReference type="NCBI Taxonomy" id="2740462"/>
    <lineage>
        <taxon>Bacteria</taxon>
        <taxon>Pseudomonadati</taxon>
        <taxon>Bacteroidota</taxon>
        <taxon>Sphingobacteriia</taxon>
        <taxon>Sphingobacteriales</taxon>
        <taxon>Sphingobacteriaceae</taxon>
        <taxon>Mucilaginibacter</taxon>
    </lineage>
</organism>
<dbReference type="PANTHER" id="PTHR43353:SF3">
    <property type="entry name" value="ALDEHYDE DEHYDROGENASE-RELATED"/>
    <property type="match status" value="1"/>
</dbReference>
<dbReference type="Pfam" id="PF00171">
    <property type="entry name" value="Aldedh"/>
    <property type="match status" value="1"/>
</dbReference>
<dbReference type="RefSeq" id="WP_173415844.1">
    <property type="nucleotide sequence ID" value="NZ_CP054139.1"/>
</dbReference>
<dbReference type="AlphaFoldDB" id="A0A7D4UBU2"/>
<feature type="domain" description="Aldehyde dehydrogenase" evidence="2">
    <location>
        <begin position="16"/>
        <end position="414"/>
    </location>
</feature>
<name>A0A7D4UBU2_9SPHI</name>
<sequence>MNGQNIIGFKYAPLQGTTFKATNPATATNLDGDFYPASAAIVNDAMQLAATAYPVYKSISKNRKAEFLRAIAAGIDALGDELIDRAMAESGLPQARLQGERGRTTAQLKMFADLVAEGSWVEAVIDEALPERQPLPRPDLRKMLVPLGPVVVFGASNFPLAFSVAGGDTASALAAGCPVVVKAHAAHPGTSALVGEAIMKAAQKTGMPDGVFSLLYDDGFTVGTALVQHDLAKAVTFTGSYKGGMALYHLAQQRPVPIPLFAEMGSINPVIFLPQALENKAEELAKQYAASITLGAGQFCTNPGLMLGVKSAGLDRFETALAEAVGAIPSATMLTGGICANYEHLAIDMLQQPGVEVIAQATSKAVKSNQALAVVTKVSAAQFLANAKLKEEVFGPYSLLVVADDIVQLTEVVASLEGQLTLTLMAENSELGGYTDLINKATDIAGRVILNGVPTGVEVCGAMQHSGPFPATTDSRFTSVGTSAIRRFVRPVSWQNWEPALLPDELKPGNPLNIWRMVNQQWTK</sequence>
<dbReference type="InterPro" id="IPR016162">
    <property type="entry name" value="Ald_DH_N"/>
</dbReference>
<dbReference type="SUPFAM" id="SSF53720">
    <property type="entry name" value="ALDH-like"/>
    <property type="match status" value="1"/>
</dbReference>
<proteinExistence type="predicted"/>
<dbReference type="InterPro" id="IPR044151">
    <property type="entry name" value="ALDH_KGSADH"/>
</dbReference>
<dbReference type="PANTHER" id="PTHR43353">
    <property type="entry name" value="SUCCINATE-SEMIALDEHYDE DEHYDROGENASE, MITOCHONDRIAL"/>
    <property type="match status" value="1"/>
</dbReference>
<dbReference type="GO" id="GO:0016620">
    <property type="term" value="F:oxidoreductase activity, acting on the aldehyde or oxo group of donors, NAD or NADP as acceptor"/>
    <property type="evidence" value="ECO:0007669"/>
    <property type="project" value="InterPro"/>
</dbReference>
<dbReference type="InterPro" id="IPR015590">
    <property type="entry name" value="Aldehyde_DH_dom"/>
</dbReference>
<dbReference type="Proteomes" id="UP000505355">
    <property type="component" value="Chromosome"/>
</dbReference>
<accession>A0A7D4UBU2</accession>
<evidence type="ECO:0000313" key="4">
    <source>
        <dbReference type="Proteomes" id="UP000505355"/>
    </source>
</evidence>
<evidence type="ECO:0000313" key="3">
    <source>
        <dbReference type="EMBL" id="QKJ31178.1"/>
    </source>
</evidence>
<protein>
    <submittedName>
        <fullName evidence="3">Aldehyde dehydrogenase (NADP(+))</fullName>
    </submittedName>
</protein>
<dbReference type="InterPro" id="IPR050740">
    <property type="entry name" value="Aldehyde_DH_Superfamily"/>
</dbReference>
<dbReference type="Gene3D" id="3.40.605.10">
    <property type="entry name" value="Aldehyde Dehydrogenase, Chain A, domain 1"/>
    <property type="match status" value="1"/>
</dbReference>
<evidence type="ECO:0000259" key="2">
    <source>
        <dbReference type="Pfam" id="PF00171"/>
    </source>
</evidence>
<dbReference type="EMBL" id="CP054139">
    <property type="protein sequence ID" value="QKJ31178.1"/>
    <property type="molecule type" value="Genomic_DNA"/>
</dbReference>
<dbReference type="InterPro" id="IPR016161">
    <property type="entry name" value="Ald_DH/histidinol_DH"/>
</dbReference>